<protein>
    <submittedName>
        <fullName evidence="2">Uncharacterized protein</fullName>
    </submittedName>
</protein>
<gene>
    <name evidence="2" type="ORF">NPIL_619671</name>
</gene>
<accession>A0A8X6TN45</accession>
<sequence length="82" mass="8946">MPVIEHSSSSATPHPFPFGLSPHCQQRGGISPPSLQNAIYGCNLRAEMKDEEDAESNRYNLLSRNGTACTVVIFNPMNAENV</sequence>
<dbReference type="EMBL" id="BMAW01061890">
    <property type="protein sequence ID" value="GFT33323.1"/>
    <property type="molecule type" value="Genomic_DNA"/>
</dbReference>
<dbReference type="Proteomes" id="UP000887013">
    <property type="component" value="Unassembled WGS sequence"/>
</dbReference>
<name>A0A8X6TN45_NEPPI</name>
<reference evidence="2" key="1">
    <citation type="submission" date="2020-08" db="EMBL/GenBank/DDBJ databases">
        <title>Multicomponent nature underlies the extraordinary mechanical properties of spider dragline silk.</title>
        <authorList>
            <person name="Kono N."/>
            <person name="Nakamura H."/>
            <person name="Mori M."/>
            <person name="Yoshida Y."/>
            <person name="Ohtoshi R."/>
            <person name="Malay A.D."/>
            <person name="Moran D.A.P."/>
            <person name="Tomita M."/>
            <person name="Numata K."/>
            <person name="Arakawa K."/>
        </authorList>
    </citation>
    <scope>NUCLEOTIDE SEQUENCE</scope>
</reference>
<comment type="caution">
    <text evidence="2">The sequence shown here is derived from an EMBL/GenBank/DDBJ whole genome shotgun (WGS) entry which is preliminary data.</text>
</comment>
<dbReference type="AlphaFoldDB" id="A0A8X6TN45"/>
<evidence type="ECO:0000256" key="1">
    <source>
        <dbReference type="SAM" id="MobiDB-lite"/>
    </source>
</evidence>
<evidence type="ECO:0000313" key="3">
    <source>
        <dbReference type="Proteomes" id="UP000887013"/>
    </source>
</evidence>
<evidence type="ECO:0000313" key="2">
    <source>
        <dbReference type="EMBL" id="GFT33323.1"/>
    </source>
</evidence>
<keyword evidence="3" id="KW-1185">Reference proteome</keyword>
<organism evidence="2 3">
    <name type="scientific">Nephila pilipes</name>
    <name type="common">Giant wood spider</name>
    <name type="synonym">Nephila maculata</name>
    <dbReference type="NCBI Taxonomy" id="299642"/>
    <lineage>
        <taxon>Eukaryota</taxon>
        <taxon>Metazoa</taxon>
        <taxon>Ecdysozoa</taxon>
        <taxon>Arthropoda</taxon>
        <taxon>Chelicerata</taxon>
        <taxon>Arachnida</taxon>
        <taxon>Araneae</taxon>
        <taxon>Araneomorphae</taxon>
        <taxon>Entelegynae</taxon>
        <taxon>Araneoidea</taxon>
        <taxon>Nephilidae</taxon>
        <taxon>Nephila</taxon>
    </lineage>
</organism>
<proteinExistence type="predicted"/>
<feature type="region of interest" description="Disordered" evidence="1">
    <location>
        <begin position="1"/>
        <end position="30"/>
    </location>
</feature>
<feature type="compositionally biased region" description="Polar residues" evidence="1">
    <location>
        <begin position="1"/>
        <end position="12"/>
    </location>
</feature>